<organism evidence="1 2">
    <name type="scientific">Citreimonas salinaria</name>
    <dbReference type="NCBI Taxonomy" id="321339"/>
    <lineage>
        <taxon>Bacteria</taxon>
        <taxon>Pseudomonadati</taxon>
        <taxon>Pseudomonadota</taxon>
        <taxon>Alphaproteobacteria</taxon>
        <taxon>Rhodobacterales</taxon>
        <taxon>Roseobacteraceae</taxon>
        <taxon>Citreimonas</taxon>
    </lineage>
</organism>
<sequence>MGPDADHNEIFQGSRGSIGRAENMVDNLLDAAVDLASIVNRFKKDELQARLDEIENSDLADAESRKAAMDKVAHISAVLADLEKNVRWTLPKWRVKGI</sequence>
<dbReference type="Proteomes" id="UP000199286">
    <property type="component" value="Unassembled WGS sequence"/>
</dbReference>
<protein>
    <submittedName>
        <fullName evidence="1">Uncharacterized protein</fullName>
    </submittedName>
</protein>
<keyword evidence="2" id="KW-1185">Reference proteome</keyword>
<gene>
    <name evidence="1" type="ORF">SAMN05444340_1435</name>
</gene>
<reference evidence="1 2" key="1">
    <citation type="submission" date="2016-10" db="EMBL/GenBank/DDBJ databases">
        <authorList>
            <person name="de Groot N.N."/>
        </authorList>
    </citation>
    <scope>NUCLEOTIDE SEQUENCE [LARGE SCALE GENOMIC DNA]</scope>
    <source>
        <strain evidence="1 2">DSM 26880</strain>
    </source>
</reference>
<proteinExistence type="predicted"/>
<name>A0A1H3P1Y9_9RHOB</name>
<accession>A0A1H3P1Y9</accession>
<evidence type="ECO:0000313" key="1">
    <source>
        <dbReference type="EMBL" id="SDY95098.1"/>
    </source>
</evidence>
<dbReference type="EMBL" id="FNPF01000043">
    <property type="protein sequence ID" value="SDY95098.1"/>
    <property type="molecule type" value="Genomic_DNA"/>
</dbReference>
<dbReference type="AlphaFoldDB" id="A0A1H3P1Y9"/>
<evidence type="ECO:0000313" key="2">
    <source>
        <dbReference type="Proteomes" id="UP000199286"/>
    </source>
</evidence>